<organism evidence="10 11">
    <name type="scientific">Aerophototrophica crusticola</name>
    <dbReference type="NCBI Taxonomy" id="1709002"/>
    <lineage>
        <taxon>Bacteria</taxon>
        <taxon>Pseudomonadati</taxon>
        <taxon>Pseudomonadota</taxon>
        <taxon>Alphaproteobacteria</taxon>
        <taxon>Rhodospirillales</taxon>
        <taxon>Rhodospirillaceae</taxon>
        <taxon>Aerophototrophica</taxon>
    </lineage>
</organism>
<keyword evidence="7" id="KW-0449">Lipoprotein</keyword>
<evidence type="ECO:0000259" key="8">
    <source>
        <dbReference type="Pfam" id="PF05433"/>
    </source>
</evidence>
<comment type="similarity">
    <text evidence="2">Belongs to the rickettsiale 17 kDa surface antigen family.</text>
</comment>
<evidence type="ECO:0000256" key="4">
    <source>
        <dbReference type="ARBA" id="ARBA00022729"/>
    </source>
</evidence>
<dbReference type="InterPro" id="IPR008816">
    <property type="entry name" value="Gly_zipper_2TM_dom"/>
</dbReference>
<dbReference type="InterPro" id="IPR032635">
    <property type="entry name" value="Anti_2"/>
</dbReference>
<dbReference type="GO" id="GO:0009279">
    <property type="term" value="C:cell outer membrane"/>
    <property type="evidence" value="ECO:0007669"/>
    <property type="project" value="UniProtKB-SubCell"/>
</dbReference>
<evidence type="ECO:0000256" key="2">
    <source>
        <dbReference type="ARBA" id="ARBA00008681"/>
    </source>
</evidence>
<evidence type="ECO:0000256" key="7">
    <source>
        <dbReference type="ARBA" id="ARBA00023288"/>
    </source>
</evidence>
<keyword evidence="5" id="KW-0472">Membrane</keyword>
<dbReference type="PANTHER" id="PTHR35603">
    <property type="match status" value="1"/>
</dbReference>
<comment type="subcellular location">
    <subcellularLocation>
        <location evidence="1">Cell outer membrane</location>
        <topology evidence="1">Lipid-anchor</topology>
    </subcellularLocation>
</comment>
<keyword evidence="6" id="KW-0564">Palmitate</keyword>
<evidence type="ECO:0000256" key="1">
    <source>
        <dbReference type="ARBA" id="ARBA00004459"/>
    </source>
</evidence>
<dbReference type="InterPro" id="IPR051407">
    <property type="entry name" value="Bact_OM_lipoprot/Surf_antigen"/>
</dbReference>
<feature type="domain" description="Surface antigen" evidence="9">
    <location>
        <begin position="73"/>
        <end position="156"/>
    </location>
</feature>
<gene>
    <name evidence="10" type="ORF">HHL28_09465</name>
</gene>
<dbReference type="KEGG" id="acru:HHL28_09465"/>
<protein>
    <recommendedName>
        <fullName evidence="3">17 kDa surface antigen</fullName>
    </recommendedName>
</protein>
<evidence type="ECO:0000256" key="6">
    <source>
        <dbReference type="ARBA" id="ARBA00023139"/>
    </source>
</evidence>
<evidence type="ECO:0000313" key="10">
    <source>
        <dbReference type="EMBL" id="QJE73286.1"/>
    </source>
</evidence>
<proteinExistence type="inferred from homology"/>
<dbReference type="PROSITE" id="PS51257">
    <property type="entry name" value="PROKAR_LIPOPROTEIN"/>
    <property type="match status" value="1"/>
</dbReference>
<dbReference type="PIRSF" id="PIRSF002721">
    <property type="entry name" value="Surface_antigen_Rickettsia"/>
    <property type="match status" value="1"/>
</dbReference>
<evidence type="ECO:0000256" key="5">
    <source>
        <dbReference type="ARBA" id="ARBA00023136"/>
    </source>
</evidence>
<feature type="domain" description="Glycine zipper 2TM" evidence="8">
    <location>
        <begin position="28"/>
        <end position="69"/>
    </location>
</feature>
<keyword evidence="4" id="KW-0732">Signal</keyword>
<keyword evidence="11" id="KW-1185">Reference proteome</keyword>
<dbReference type="Pfam" id="PF05433">
    <property type="entry name" value="Rick_17kDa_Anti"/>
    <property type="match status" value="1"/>
</dbReference>
<sequence length="157" mass="16188">MIRKFVAVAAVAALLTGCQTYGGQKQTGGALLGGLAGGLAGSQIGGGEGRLWATGAGVLLGALIGSEVGSSLDRADQQALERNTRVAWQPSTPVGQPIVWDNPNNGNRVVVTPTREGPTNYGSYCREFQQTIIVGGRSEQAYGTACQQPDGSWKIVG</sequence>
<dbReference type="Proteomes" id="UP000501891">
    <property type="component" value="Chromosome"/>
</dbReference>
<dbReference type="PANTHER" id="PTHR35603:SF2">
    <property type="entry name" value="OUTER MEMBRANE LIPOPROTEIN"/>
    <property type="match status" value="1"/>
</dbReference>
<evidence type="ECO:0000313" key="11">
    <source>
        <dbReference type="Proteomes" id="UP000501891"/>
    </source>
</evidence>
<dbReference type="InterPro" id="IPR016364">
    <property type="entry name" value="Surface_antigen_Rickettsia"/>
</dbReference>
<reference evidence="10" key="1">
    <citation type="submission" date="2020-04" db="EMBL/GenBank/DDBJ databases">
        <title>A desert anoxygenic phototrophic bacterium fixes CO2 using RubisCO under aerobic conditions.</title>
        <authorList>
            <person name="Tang K."/>
        </authorList>
    </citation>
    <scope>NUCLEOTIDE SEQUENCE [LARGE SCALE GENOMIC DNA]</scope>
    <source>
        <strain evidence="10">MIMtkB3</strain>
    </source>
</reference>
<evidence type="ECO:0000259" key="9">
    <source>
        <dbReference type="Pfam" id="PF16998"/>
    </source>
</evidence>
<dbReference type="EMBL" id="CP051775">
    <property type="protein sequence ID" value="QJE73286.1"/>
    <property type="molecule type" value="Genomic_DNA"/>
</dbReference>
<dbReference type="Pfam" id="PF16998">
    <property type="entry name" value="17kDa_Anti_2"/>
    <property type="match status" value="1"/>
</dbReference>
<evidence type="ECO:0000256" key="3">
    <source>
        <dbReference type="ARBA" id="ARBA00015281"/>
    </source>
</evidence>
<accession>A0A858R8D4</accession>
<name>A0A858R8D4_9PROT</name>
<dbReference type="AlphaFoldDB" id="A0A858R8D4"/>